<proteinExistence type="predicted"/>
<dbReference type="Proteomes" id="UP000289166">
    <property type="component" value="Unassembled WGS sequence"/>
</dbReference>
<protein>
    <submittedName>
        <fullName evidence="1">Uncharacterized protein</fullName>
    </submittedName>
</protein>
<name>A0A4Q0I7G3_9FIRM</name>
<evidence type="ECO:0000313" key="2">
    <source>
        <dbReference type="Proteomes" id="UP000289166"/>
    </source>
</evidence>
<dbReference type="AlphaFoldDB" id="A0A4Q0I7G3"/>
<sequence>MSKFGGFSGGSFSGLLSNYIGETVTIFTKSGGQSGAGFTGVVLSVNECFVRLITRIGPPPGCALGNACSGFDVGNGYERGIAPEGGGCGISGGYAAGYGKGYSPILPANENGAVTAGGWNGYPVYTVGSVTDIPIDSIVSFVHNAV</sequence>
<comment type="caution">
    <text evidence="1">The sequence shown here is derived from an EMBL/GenBank/DDBJ whole genome shotgun (WGS) entry which is preliminary data.</text>
</comment>
<dbReference type="EMBL" id="RLII01000002">
    <property type="protein sequence ID" value="RXE60278.1"/>
    <property type="molecule type" value="Genomic_DNA"/>
</dbReference>
<keyword evidence="2" id="KW-1185">Reference proteome</keyword>
<dbReference type="RefSeq" id="WP_069194014.1">
    <property type="nucleotide sequence ID" value="NZ_RLII01000002.1"/>
</dbReference>
<reference evidence="2" key="1">
    <citation type="submission" date="2018-11" db="EMBL/GenBank/DDBJ databases">
        <title>Genome sequencing of a novel mesophilic and cellulolytic organism within the genus Hungateiclostridium.</title>
        <authorList>
            <person name="Rettenmaier R."/>
            <person name="Liebl W."/>
            <person name="Zverlov V."/>
        </authorList>
    </citation>
    <scope>NUCLEOTIDE SEQUENCE [LARGE SCALE GENOMIC DNA]</scope>
    <source>
        <strain evidence="2">N2K1</strain>
    </source>
</reference>
<gene>
    <name evidence="1" type="ORF">EFD62_03385</name>
</gene>
<organism evidence="1 2">
    <name type="scientific">Acetivibrio mesophilus</name>
    <dbReference type="NCBI Taxonomy" id="2487273"/>
    <lineage>
        <taxon>Bacteria</taxon>
        <taxon>Bacillati</taxon>
        <taxon>Bacillota</taxon>
        <taxon>Clostridia</taxon>
        <taxon>Eubacteriales</taxon>
        <taxon>Oscillospiraceae</taxon>
        <taxon>Acetivibrio</taxon>
    </lineage>
</organism>
<dbReference type="OrthoDB" id="1934755at2"/>
<evidence type="ECO:0000313" key="1">
    <source>
        <dbReference type="EMBL" id="RXE60278.1"/>
    </source>
</evidence>
<accession>A0A4Q0I7G3</accession>